<dbReference type="InterPro" id="IPR011006">
    <property type="entry name" value="CheY-like_superfamily"/>
</dbReference>
<dbReference type="Proteomes" id="UP000034883">
    <property type="component" value="Chromosome"/>
</dbReference>
<keyword evidence="5" id="KW-1185">Reference proteome</keyword>
<feature type="modified residue" description="4-aspartylphosphate" evidence="2">
    <location>
        <position position="40"/>
    </location>
</feature>
<dbReference type="EMBL" id="CP011125">
    <property type="protein sequence ID" value="AKF06800.1"/>
    <property type="molecule type" value="Genomic_DNA"/>
</dbReference>
<dbReference type="GO" id="GO:0000160">
    <property type="term" value="P:phosphorelay signal transduction system"/>
    <property type="evidence" value="ECO:0007669"/>
    <property type="project" value="InterPro"/>
</dbReference>
<sequence>MREMIRLYFEHAGLEVLQAADGRSGLEIALRERPDLVLMDLGLPGLDGFTLARAIRAEDPECRMRLVAMSGYAREQLGDRAEPGLVDRWLLKPVMPDVLLQLVRHG</sequence>
<evidence type="ECO:0000313" key="5">
    <source>
        <dbReference type="Proteomes" id="UP000034883"/>
    </source>
</evidence>
<protein>
    <submittedName>
        <fullName evidence="4">Chemotaxis protein methyltransferase CheR</fullName>
    </submittedName>
</protein>
<organism evidence="4 5">
    <name type="scientific">Sandaracinus amylolyticus</name>
    <dbReference type="NCBI Taxonomy" id="927083"/>
    <lineage>
        <taxon>Bacteria</taxon>
        <taxon>Pseudomonadati</taxon>
        <taxon>Myxococcota</taxon>
        <taxon>Polyangia</taxon>
        <taxon>Polyangiales</taxon>
        <taxon>Sandaracinaceae</taxon>
        <taxon>Sandaracinus</taxon>
    </lineage>
</organism>
<dbReference type="SUPFAM" id="SSF52172">
    <property type="entry name" value="CheY-like"/>
    <property type="match status" value="1"/>
</dbReference>
<dbReference type="STRING" id="927083.DB32_003949"/>
<keyword evidence="1 2" id="KW-0597">Phosphoprotein</keyword>
<keyword evidence="4" id="KW-0489">Methyltransferase</keyword>
<evidence type="ECO:0000313" key="4">
    <source>
        <dbReference type="EMBL" id="AKF06800.1"/>
    </source>
</evidence>
<dbReference type="SMART" id="SM00448">
    <property type="entry name" value="REC"/>
    <property type="match status" value="1"/>
</dbReference>
<keyword evidence="4" id="KW-0808">Transferase</keyword>
<dbReference type="KEGG" id="samy:DB32_003949"/>
<dbReference type="Pfam" id="PF00072">
    <property type="entry name" value="Response_reg"/>
    <property type="match status" value="1"/>
</dbReference>
<dbReference type="Gene3D" id="3.40.50.2300">
    <property type="match status" value="1"/>
</dbReference>
<accession>A0A0F6W3V5</accession>
<dbReference type="PROSITE" id="PS50110">
    <property type="entry name" value="RESPONSE_REGULATORY"/>
    <property type="match status" value="1"/>
</dbReference>
<gene>
    <name evidence="4" type="ORF">DB32_003949</name>
</gene>
<proteinExistence type="predicted"/>
<reference evidence="4 5" key="1">
    <citation type="submission" date="2015-03" db="EMBL/GenBank/DDBJ databases">
        <title>Genome assembly of Sandaracinus amylolyticus DSM 53668.</title>
        <authorList>
            <person name="Sharma G."/>
            <person name="Subramanian S."/>
        </authorList>
    </citation>
    <scope>NUCLEOTIDE SEQUENCE [LARGE SCALE GENOMIC DNA]</scope>
    <source>
        <strain evidence="4 5">DSM 53668</strain>
    </source>
</reference>
<name>A0A0F6W3V5_9BACT</name>
<dbReference type="InterPro" id="IPR050595">
    <property type="entry name" value="Bact_response_regulator"/>
</dbReference>
<evidence type="ECO:0000256" key="1">
    <source>
        <dbReference type="ARBA" id="ARBA00022553"/>
    </source>
</evidence>
<dbReference type="PANTHER" id="PTHR44591">
    <property type="entry name" value="STRESS RESPONSE REGULATOR PROTEIN 1"/>
    <property type="match status" value="1"/>
</dbReference>
<feature type="domain" description="Response regulatory" evidence="3">
    <location>
        <begin position="1"/>
        <end position="106"/>
    </location>
</feature>
<dbReference type="GO" id="GO:0008168">
    <property type="term" value="F:methyltransferase activity"/>
    <property type="evidence" value="ECO:0007669"/>
    <property type="project" value="UniProtKB-KW"/>
</dbReference>
<dbReference type="AlphaFoldDB" id="A0A0F6W3V5"/>
<evidence type="ECO:0000256" key="2">
    <source>
        <dbReference type="PROSITE-ProRule" id="PRU00169"/>
    </source>
</evidence>
<dbReference type="InterPro" id="IPR001789">
    <property type="entry name" value="Sig_transdc_resp-reg_receiver"/>
</dbReference>
<evidence type="ECO:0000259" key="3">
    <source>
        <dbReference type="PROSITE" id="PS50110"/>
    </source>
</evidence>
<dbReference type="PANTHER" id="PTHR44591:SF3">
    <property type="entry name" value="RESPONSE REGULATORY DOMAIN-CONTAINING PROTEIN"/>
    <property type="match status" value="1"/>
</dbReference>
<dbReference type="GO" id="GO:0032259">
    <property type="term" value="P:methylation"/>
    <property type="evidence" value="ECO:0007669"/>
    <property type="project" value="UniProtKB-KW"/>
</dbReference>